<dbReference type="AlphaFoldDB" id="A0A822Y658"/>
<feature type="compositionally biased region" description="Basic and acidic residues" evidence="1">
    <location>
        <begin position="96"/>
        <end position="116"/>
    </location>
</feature>
<dbReference type="Proteomes" id="UP000607653">
    <property type="component" value="Unassembled WGS sequence"/>
</dbReference>
<evidence type="ECO:0000256" key="1">
    <source>
        <dbReference type="SAM" id="MobiDB-lite"/>
    </source>
</evidence>
<gene>
    <name evidence="2" type="ORF">HUJ06_028579</name>
</gene>
<feature type="region of interest" description="Disordered" evidence="1">
    <location>
        <begin position="1"/>
        <end position="76"/>
    </location>
</feature>
<sequence>MVEVPDHMEVENEKPKHSVRKAPSSMPPEVSDQCMSKSSEKTKKDTMVPESKKLDVETSPKPLTPDAPTSVLNNDHPVVELELLQSNRKDENVHLTNEHLISKEEPASNKNRETSRRASFLAKQDYPENGLKNSNN</sequence>
<organism evidence="2 3">
    <name type="scientific">Nelumbo nucifera</name>
    <name type="common">Sacred lotus</name>
    <dbReference type="NCBI Taxonomy" id="4432"/>
    <lineage>
        <taxon>Eukaryota</taxon>
        <taxon>Viridiplantae</taxon>
        <taxon>Streptophyta</taxon>
        <taxon>Embryophyta</taxon>
        <taxon>Tracheophyta</taxon>
        <taxon>Spermatophyta</taxon>
        <taxon>Magnoliopsida</taxon>
        <taxon>Proteales</taxon>
        <taxon>Nelumbonaceae</taxon>
        <taxon>Nelumbo</taxon>
    </lineage>
</organism>
<evidence type="ECO:0000313" key="3">
    <source>
        <dbReference type="Proteomes" id="UP000607653"/>
    </source>
</evidence>
<comment type="caution">
    <text evidence="2">The sequence shown here is derived from an EMBL/GenBank/DDBJ whole genome shotgun (WGS) entry which is preliminary data.</text>
</comment>
<keyword evidence="3" id="KW-1185">Reference proteome</keyword>
<evidence type="ECO:0000313" key="2">
    <source>
        <dbReference type="EMBL" id="DAD27111.1"/>
    </source>
</evidence>
<feature type="compositionally biased region" description="Basic and acidic residues" evidence="1">
    <location>
        <begin position="38"/>
        <end position="58"/>
    </location>
</feature>
<feature type="compositionally biased region" description="Basic and acidic residues" evidence="1">
    <location>
        <begin position="1"/>
        <end position="16"/>
    </location>
</feature>
<feature type="region of interest" description="Disordered" evidence="1">
    <location>
        <begin position="96"/>
        <end position="136"/>
    </location>
</feature>
<reference evidence="2 3" key="1">
    <citation type="journal article" date="2020" name="Mol. Biol. Evol.">
        <title>Distinct Expression and Methylation Patterns for Genes with Different Fates following a Single Whole-Genome Duplication in Flowering Plants.</title>
        <authorList>
            <person name="Shi T."/>
            <person name="Rahmani R.S."/>
            <person name="Gugger P.F."/>
            <person name="Wang M."/>
            <person name="Li H."/>
            <person name="Zhang Y."/>
            <person name="Li Z."/>
            <person name="Wang Q."/>
            <person name="Van de Peer Y."/>
            <person name="Marchal K."/>
            <person name="Chen J."/>
        </authorList>
    </citation>
    <scope>NUCLEOTIDE SEQUENCE [LARGE SCALE GENOMIC DNA]</scope>
    <source>
        <tissue evidence="2">Leaf</tissue>
    </source>
</reference>
<dbReference type="EMBL" id="DUZY01000002">
    <property type="protein sequence ID" value="DAD27111.1"/>
    <property type="molecule type" value="Genomic_DNA"/>
</dbReference>
<accession>A0A822Y658</accession>
<proteinExistence type="predicted"/>
<name>A0A822Y658_NELNU</name>
<protein>
    <submittedName>
        <fullName evidence="2">Uncharacterized protein</fullName>
    </submittedName>
</protein>